<feature type="domain" description="RING-type" evidence="3">
    <location>
        <begin position="818"/>
        <end position="857"/>
    </location>
</feature>
<dbReference type="GO" id="GO:0016881">
    <property type="term" value="F:acid-amino acid ligase activity"/>
    <property type="evidence" value="ECO:0007669"/>
    <property type="project" value="InterPro"/>
</dbReference>
<reference evidence="4" key="1">
    <citation type="submission" date="2021-02" db="EMBL/GenBank/DDBJ databases">
        <authorList>
            <person name="Dougan E. K."/>
            <person name="Rhodes N."/>
            <person name="Thang M."/>
            <person name="Chan C."/>
        </authorList>
    </citation>
    <scope>NUCLEOTIDE SEQUENCE</scope>
</reference>
<dbReference type="CDD" id="cd16620">
    <property type="entry name" value="vRING-HC-C4C4_RBBP6"/>
    <property type="match status" value="1"/>
</dbReference>
<evidence type="ECO:0000256" key="2">
    <source>
        <dbReference type="SAM" id="MobiDB-lite"/>
    </source>
</evidence>
<keyword evidence="1" id="KW-0479">Metal-binding</keyword>
<dbReference type="AlphaFoldDB" id="A0A813DRV6"/>
<proteinExistence type="predicted"/>
<feature type="compositionally biased region" description="Basic and acidic residues" evidence="2">
    <location>
        <begin position="653"/>
        <end position="668"/>
    </location>
</feature>
<comment type="caution">
    <text evidence="4">The sequence shown here is derived from an EMBL/GenBank/DDBJ whole genome shotgun (WGS) entry which is preliminary data.</text>
</comment>
<dbReference type="InterPro" id="IPR001841">
    <property type="entry name" value="Znf_RING"/>
</dbReference>
<keyword evidence="5" id="KW-1185">Reference proteome</keyword>
<protein>
    <recommendedName>
        <fullName evidence="3">RING-type domain-containing protein</fullName>
    </recommendedName>
</protein>
<dbReference type="PROSITE" id="PS50089">
    <property type="entry name" value="ZF_RING_2"/>
    <property type="match status" value="1"/>
</dbReference>
<dbReference type="Proteomes" id="UP000654075">
    <property type="component" value="Unassembled WGS sequence"/>
</dbReference>
<feature type="compositionally biased region" description="Acidic residues" evidence="2">
    <location>
        <begin position="199"/>
        <end position="213"/>
    </location>
</feature>
<keyword evidence="1" id="KW-0863">Zinc-finger</keyword>
<dbReference type="GO" id="GO:0008270">
    <property type="term" value="F:zinc ion binding"/>
    <property type="evidence" value="ECO:0007669"/>
    <property type="project" value="UniProtKB-KW"/>
</dbReference>
<dbReference type="PANTHER" id="PTHR23135:SF4">
    <property type="entry name" value="UDP-N-ACETYLMURAMOYL-L-ALANYL-D-GLUTAMATE--2,6-DIAMINOPIMELATE LIGASE MURE HOMOLOG, CHLOROPLASTIC"/>
    <property type="match status" value="1"/>
</dbReference>
<dbReference type="InterPro" id="IPR004101">
    <property type="entry name" value="Mur_ligase_C"/>
</dbReference>
<name>A0A813DRV6_POLGL</name>
<evidence type="ECO:0000256" key="1">
    <source>
        <dbReference type="PROSITE-ProRule" id="PRU00175"/>
    </source>
</evidence>
<evidence type="ECO:0000313" key="5">
    <source>
        <dbReference type="Proteomes" id="UP000654075"/>
    </source>
</evidence>
<feature type="region of interest" description="Disordered" evidence="2">
    <location>
        <begin position="644"/>
        <end position="669"/>
    </location>
</feature>
<feature type="region of interest" description="Disordered" evidence="2">
    <location>
        <begin position="189"/>
        <end position="232"/>
    </location>
</feature>
<dbReference type="InterPro" id="IPR036615">
    <property type="entry name" value="Mur_ligase_C_dom_sf"/>
</dbReference>
<dbReference type="Gene3D" id="3.90.190.20">
    <property type="entry name" value="Mur ligase, C-terminal domain"/>
    <property type="match status" value="1"/>
</dbReference>
<feature type="region of interest" description="Disordered" evidence="2">
    <location>
        <begin position="523"/>
        <end position="544"/>
    </location>
</feature>
<dbReference type="SUPFAM" id="SSF57850">
    <property type="entry name" value="RING/U-box"/>
    <property type="match status" value="1"/>
</dbReference>
<dbReference type="Gene3D" id="3.30.40.10">
    <property type="entry name" value="Zinc/RING finger domain, C3HC4 (zinc finger)"/>
    <property type="match status" value="1"/>
</dbReference>
<dbReference type="InterPro" id="IPR013083">
    <property type="entry name" value="Znf_RING/FYVE/PHD"/>
</dbReference>
<organism evidence="4 5">
    <name type="scientific">Polarella glacialis</name>
    <name type="common">Dinoflagellate</name>
    <dbReference type="NCBI Taxonomy" id="89957"/>
    <lineage>
        <taxon>Eukaryota</taxon>
        <taxon>Sar</taxon>
        <taxon>Alveolata</taxon>
        <taxon>Dinophyceae</taxon>
        <taxon>Suessiales</taxon>
        <taxon>Suessiaceae</taxon>
        <taxon>Polarella</taxon>
    </lineage>
</organism>
<dbReference type="SMART" id="SM00184">
    <property type="entry name" value="RING"/>
    <property type="match status" value="1"/>
</dbReference>
<feature type="region of interest" description="Disordered" evidence="2">
    <location>
        <begin position="57"/>
        <end position="80"/>
    </location>
</feature>
<sequence length="869" mass="92820">MAEAGVEVSVVEILPGTQDDAFDGVEFDLVVDLGSSAQSDASSWKLRKKILQQSKAQSVVSAAPQGHASSTPGDPGGPWSFSVVLPELGDGKLASRDGKQLAAALEELQLPSTNKTQDAERLRVALRLPDDHQFSFKATLEGEPSSLTNEQKELGKLTKAQLTEELTKLGLAVDKKHLKPQLVEQLREAKDLSGSSLSLDEDTESLSLDEDTDSSNTDVSNSEEQAASAPAARITPLPAGVLRGRVLPGTDHCHGLHLVLELCEKDVLDGSASEVTLTLPLLGAAGAKCATVAACAALAFATQEQKPANLELLSKTLKTLGPSPGALELLTPTGPRDGSDAPSVVGVLHEASSPAEVRRALQQLRAWLSLGNWKKLPELTVVFGCQGEVGRGDRAKYGWALAEFCDRVVLTSQQPRAEPAMQVLEDVLEALHSRALASGTGTDVPLVPVREVHVVADRTDAVKLAACCSVSKPDGPPGLVVVFGSGFNDYQEAAGQDGSVRRWLCNDRRLLLESLDLAEMLNDSKNTKDDGGAEEDSDRSTVGRLNTRKVPWSFEPKVKMTLAFDKNDRCTPDAGPVALQLGVRSEKMSGEMGGAHGHISPAQQVYGLLHLSIFLSNQKFQRQSQSTSTRHVCNARTLYGFKLKSPDSSPASREPRAVADEREPEGPRPVRPLAALRAERDFEAFEDIRALEEGAVHSISSLRIVADSSDDSEIVTPTSSGLVAEEREIEANEAETAVDVRRSEVAVAAFVQGHVISLASVFAHPASSPSAPGAASLSGAAGLPVDRGPGTQTGRAVNEVVRTSSWDDQEDLSAQFVCPICLEVCEDAVETPCCHNLFCYSCLLSKEHHIEKCPICKRVLQASQVCWIF</sequence>
<feature type="compositionally biased region" description="Low complexity" evidence="2">
    <location>
        <begin position="214"/>
        <end position="224"/>
    </location>
</feature>
<dbReference type="Pfam" id="PF02875">
    <property type="entry name" value="Mur_ligase_C"/>
    <property type="match status" value="1"/>
</dbReference>
<keyword evidence="1" id="KW-0862">Zinc</keyword>
<gene>
    <name evidence="4" type="ORF">PGLA1383_LOCUS9358</name>
</gene>
<dbReference type="OrthoDB" id="6105938at2759"/>
<evidence type="ECO:0000259" key="3">
    <source>
        <dbReference type="PROSITE" id="PS50089"/>
    </source>
</evidence>
<evidence type="ECO:0000313" key="4">
    <source>
        <dbReference type="EMBL" id="CAE8590642.1"/>
    </source>
</evidence>
<accession>A0A813DRV6</accession>
<dbReference type="PANTHER" id="PTHR23135">
    <property type="entry name" value="MUR LIGASE FAMILY MEMBER"/>
    <property type="match status" value="1"/>
</dbReference>
<dbReference type="EMBL" id="CAJNNV010004388">
    <property type="protein sequence ID" value="CAE8590642.1"/>
    <property type="molecule type" value="Genomic_DNA"/>
</dbReference>
<dbReference type="SUPFAM" id="SSF53244">
    <property type="entry name" value="MurD-like peptide ligases, peptide-binding domain"/>
    <property type="match status" value="1"/>
</dbReference>